<evidence type="ECO:0000256" key="4">
    <source>
        <dbReference type="ARBA" id="ARBA00022519"/>
    </source>
</evidence>
<dbReference type="Proteomes" id="UP000029641">
    <property type="component" value="Unassembled WGS sequence"/>
</dbReference>
<protein>
    <submittedName>
        <fullName evidence="11">TRAP-type C4-dicarboxylate transport system large permease component</fullName>
    </submittedName>
</protein>
<name>A0A090VV90_9FLAO</name>
<evidence type="ECO:0000259" key="10">
    <source>
        <dbReference type="Pfam" id="PF06808"/>
    </source>
</evidence>
<feature type="transmembrane region" description="Helical" evidence="8">
    <location>
        <begin position="568"/>
        <end position="592"/>
    </location>
</feature>
<evidence type="ECO:0000256" key="7">
    <source>
        <dbReference type="ARBA" id="ARBA00023136"/>
    </source>
</evidence>
<feature type="transmembrane region" description="Helical" evidence="8">
    <location>
        <begin position="163"/>
        <end position="183"/>
    </location>
</feature>
<evidence type="ECO:0000256" key="8">
    <source>
        <dbReference type="SAM" id="Phobius"/>
    </source>
</evidence>
<feature type="transmembrane region" description="Helical" evidence="8">
    <location>
        <begin position="530"/>
        <end position="556"/>
    </location>
</feature>
<comment type="caution">
    <text evidence="11">The sequence shown here is derived from an EMBL/GenBank/DDBJ whole genome shotgun (WGS) entry which is preliminary data.</text>
</comment>
<keyword evidence="4" id="KW-0997">Cell inner membrane</keyword>
<keyword evidence="5 8" id="KW-0812">Transmembrane</keyword>
<evidence type="ECO:0000259" key="9">
    <source>
        <dbReference type="Pfam" id="PF04290"/>
    </source>
</evidence>
<feature type="transmembrane region" description="Helical" evidence="8">
    <location>
        <begin position="485"/>
        <end position="502"/>
    </location>
</feature>
<evidence type="ECO:0000256" key="5">
    <source>
        <dbReference type="ARBA" id="ARBA00022692"/>
    </source>
</evidence>
<sequence>MSKVDLIFNRVSRILEVFMIVIFALLVLDVLFQVFSRYLLGTSFTWTEEFARFALIWMTILGAAYLNGKKEHLSMDFLYQKFSETNKRKASILIEVLIFLFALIVMVIGGLNLVYTTLHLEQLSGTLRIPLGYVYAIMPFSGFLIMCFSIYHISNFLKIKHRIVMSIEIISIIVLFVSFFTLLLLKVPVAYSIGIATTLSLLLNIDKLPGLTTIAQRMTTGIDSFALLAIPFFILAGDIMKRGGIANRLINFAKSLVASLPGGLAYVNILASMLFGAISGSALAAASAIGSIMTDRMEEEGYPRTLSASVNITSSTTGLLIPPSNILIVYALASGGTASVAALFIAGYLPGILLGFAIMGYVAFIAISKGYAKGKRATFSEIWMYFRKAFFSLLLLVIVVGGIVAGIFTATEASVIAVLYAAILSLAYGDMKIKDFSGVLLSSAKTTAVVMFLICTSMAMSWLFSFEGIPEMISVFLLESLNNKFAIFLAINLILLIIGTFMDMTPAVLIFTPIFLPVVTTLGMDPVHFGIVIVLNLCIGICTPPVGTLLFVGSGVAKVSVTQVIKPLLPFLAIMVAVLMLISFIPEISMFLPRLFDL</sequence>
<organism evidence="11 12">
    <name type="scientific">Jejuia pallidilutea</name>
    <dbReference type="NCBI Taxonomy" id="504487"/>
    <lineage>
        <taxon>Bacteria</taxon>
        <taxon>Pseudomonadati</taxon>
        <taxon>Bacteroidota</taxon>
        <taxon>Flavobacteriia</taxon>
        <taxon>Flavobacteriales</taxon>
        <taxon>Flavobacteriaceae</taxon>
        <taxon>Jejuia</taxon>
    </lineage>
</organism>
<keyword evidence="6 8" id="KW-1133">Transmembrane helix</keyword>
<feature type="transmembrane region" description="Helical" evidence="8">
    <location>
        <begin position="389"/>
        <end position="408"/>
    </location>
</feature>
<feature type="transmembrane region" description="Helical" evidence="8">
    <location>
        <begin position="131"/>
        <end position="151"/>
    </location>
</feature>
<comment type="subcellular location">
    <subcellularLocation>
        <location evidence="1">Cell inner membrane</location>
        <topology evidence="1">Multi-pass membrane protein</topology>
    </subcellularLocation>
</comment>
<dbReference type="EMBL" id="BBNR01000008">
    <property type="protein sequence ID" value="GAL67174.1"/>
    <property type="molecule type" value="Genomic_DNA"/>
</dbReference>
<dbReference type="PANTHER" id="PTHR33362:SF2">
    <property type="entry name" value="TRAP TRANSPORTER LARGE PERMEASE PROTEIN"/>
    <property type="match status" value="1"/>
</dbReference>
<dbReference type="NCBIfam" id="TIGR00786">
    <property type="entry name" value="dctM"/>
    <property type="match status" value="1"/>
</dbReference>
<gene>
    <name evidence="11" type="ORF">JCM19301_1786</name>
</gene>
<feature type="transmembrane region" description="Helical" evidence="8">
    <location>
        <begin position="89"/>
        <end position="111"/>
    </location>
</feature>
<evidence type="ECO:0000256" key="2">
    <source>
        <dbReference type="ARBA" id="ARBA00022448"/>
    </source>
</evidence>
<dbReference type="eggNOG" id="COG1593">
    <property type="taxonomic scope" value="Bacteria"/>
</dbReference>
<dbReference type="GO" id="GO:0005886">
    <property type="term" value="C:plasma membrane"/>
    <property type="evidence" value="ECO:0007669"/>
    <property type="project" value="UniProtKB-SubCell"/>
</dbReference>
<dbReference type="InterPro" id="IPR055348">
    <property type="entry name" value="DctQ"/>
</dbReference>
<feature type="transmembrane region" description="Helical" evidence="8">
    <location>
        <begin position="265"/>
        <end position="289"/>
    </location>
</feature>
<feature type="transmembrane region" description="Helical" evidence="8">
    <location>
        <begin position="50"/>
        <end position="68"/>
    </location>
</feature>
<accession>A0A090VV90</accession>
<feature type="domain" description="Tripartite ATP-independent periplasmic transporters DctQ component" evidence="9">
    <location>
        <begin position="27"/>
        <end position="155"/>
    </location>
</feature>
<feature type="transmembrane region" description="Helical" evidence="8">
    <location>
        <begin position="443"/>
        <end position="465"/>
    </location>
</feature>
<dbReference type="Pfam" id="PF04290">
    <property type="entry name" value="DctQ"/>
    <property type="match status" value="1"/>
</dbReference>
<dbReference type="InterPro" id="IPR010656">
    <property type="entry name" value="DctM"/>
</dbReference>
<keyword evidence="3" id="KW-1003">Cell membrane</keyword>
<feature type="transmembrane region" description="Helical" evidence="8">
    <location>
        <begin position="310"/>
        <end position="333"/>
    </location>
</feature>
<evidence type="ECO:0000256" key="3">
    <source>
        <dbReference type="ARBA" id="ARBA00022475"/>
    </source>
</evidence>
<dbReference type="GO" id="GO:0022857">
    <property type="term" value="F:transmembrane transporter activity"/>
    <property type="evidence" value="ECO:0007669"/>
    <property type="project" value="TreeGrafter"/>
</dbReference>
<evidence type="ECO:0000256" key="1">
    <source>
        <dbReference type="ARBA" id="ARBA00004429"/>
    </source>
</evidence>
<feature type="domain" description="TRAP C4-dicarboxylate transport system permease DctM subunit" evidence="10">
    <location>
        <begin position="176"/>
        <end position="588"/>
    </location>
</feature>
<reference evidence="11 12" key="1">
    <citation type="journal article" date="2014" name="Genome Announc.">
        <title>Draft Genome Sequence of Marine Flavobacterium Jejuia pallidilutea Strain 11shimoA1 and Pigmentation Mutants.</title>
        <authorList>
            <person name="Takatani N."/>
            <person name="Nakanishi M."/>
            <person name="Meirelles P."/>
            <person name="Mino S."/>
            <person name="Suda W."/>
            <person name="Oshima K."/>
            <person name="Hattori M."/>
            <person name="Ohkuma M."/>
            <person name="Hosokawa M."/>
            <person name="Miyashita K."/>
            <person name="Thompson F.L."/>
            <person name="Niwa A."/>
            <person name="Sawabe T."/>
            <person name="Sawabe T."/>
        </authorList>
    </citation>
    <scope>NUCLEOTIDE SEQUENCE [LARGE SCALE GENOMIC DNA]</scope>
    <source>
        <strain evidence="11 12">JCM 19301</strain>
    </source>
</reference>
<dbReference type="InterPro" id="IPR004681">
    <property type="entry name" value="TRAP_DctM"/>
</dbReference>
<evidence type="ECO:0000313" key="11">
    <source>
        <dbReference type="EMBL" id="GAL67174.1"/>
    </source>
</evidence>
<feature type="transmembrane region" description="Helical" evidence="8">
    <location>
        <begin position="189"/>
        <end position="205"/>
    </location>
</feature>
<feature type="transmembrane region" description="Helical" evidence="8">
    <location>
        <begin position="225"/>
        <end position="245"/>
    </location>
</feature>
<dbReference type="STRING" id="504487.JCM19538_3291"/>
<evidence type="ECO:0000256" key="6">
    <source>
        <dbReference type="ARBA" id="ARBA00022989"/>
    </source>
</evidence>
<dbReference type="AlphaFoldDB" id="A0A090VV90"/>
<feature type="transmembrane region" description="Helical" evidence="8">
    <location>
        <begin position="12"/>
        <end position="35"/>
    </location>
</feature>
<keyword evidence="2" id="KW-0813">Transport</keyword>
<keyword evidence="7 8" id="KW-0472">Membrane</keyword>
<evidence type="ECO:0000313" key="12">
    <source>
        <dbReference type="Proteomes" id="UP000029641"/>
    </source>
</evidence>
<feature type="transmembrane region" description="Helical" evidence="8">
    <location>
        <begin position="345"/>
        <end position="368"/>
    </location>
</feature>
<proteinExistence type="predicted"/>
<dbReference type="PANTHER" id="PTHR33362">
    <property type="entry name" value="SIALIC ACID TRAP TRANSPORTER PERMEASE PROTEIN SIAT-RELATED"/>
    <property type="match status" value="1"/>
</dbReference>
<dbReference type="Pfam" id="PF06808">
    <property type="entry name" value="DctM"/>
    <property type="match status" value="1"/>
</dbReference>